<keyword evidence="15" id="KW-1185">Reference proteome</keyword>
<dbReference type="GO" id="GO:0005737">
    <property type="term" value="C:cytoplasm"/>
    <property type="evidence" value="ECO:0007669"/>
    <property type="project" value="UniProtKB-SubCell"/>
</dbReference>
<keyword evidence="7 11" id="KW-0648">Protein biosynthesis</keyword>
<dbReference type="PROSITE" id="PS00178">
    <property type="entry name" value="AA_TRNA_LIGASE_I"/>
    <property type="match status" value="1"/>
</dbReference>
<dbReference type="Gene3D" id="2.170.220.10">
    <property type="match status" value="1"/>
</dbReference>
<evidence type="ECO:0000313" key="14">
    <source>
        <dbReference type="EMBL" id="SCU82637.1"/>
    </source>
</evidence>
<keyword evidence="5 11" id="KW-0547">Nucleotide-binding</keyword>
<dbReference type="InterPro" id="IPR009080">
    <property type="entry name" value="tRNAsynth_Ia_anticodon-bd"/>
</dbReference>
<evidence type="ECO:0000259" key="12">
    <source>
        <dbReference type="Pfam" id="PF09334"/>
    </source>
</evidence>
<dbReference type="Pfam" id="PF09334">
    <property type="entry name" value="tRNA-synt_1g"/>
    <property type="match status" value="1"/>
</dbReference>
<evidence type="ECO:0000256" key="8">
    <source>
        <dbReference type="ARBA" id="ARBA00023146"/>
    </source>
</evidence>
<comment type="subcellular location">
    <subcellularLocation>
        <location evidence="1">Cytoplasm</location>
    </subcellularLocation>
</comment>
<evidence type="ECO:0000256" key="5">
    <source>
        <dbReference type="ARBA" id="ARBA00022741"/>
    </source>
</evidence>
<organism evidence="14 15">
    <name type="scientific">Lachancea meyersii CBS 8951</name>
    <dbReference type="NCBI Taxonomy" id="1266667"/>
    <lineage>
        <taxon>Eukaryota</taxon>
        <taxon>Fungi</taxon>
        <taxon>Dikarya</taxon>
        <taxon>Ascomycota</taxon>
        <taxon>Saccharomycotina</taxon>
        <taxon>Saccharomycetes</taxon>
        <taxon>Saccharomycetales</taxon>
        <taxon>Saccharomycetaceae</taxon>
        <taxon>Lachancea</taxon>
    </lineage>
</organism>
<comment type="similarity">
    <text evidence="2 11">Belongs to the class-I aminoacyl-tRNA synthetase family.</text>
</comment>
<sequence>MKGSSLKAVTEAWKGQLHHITTPIFYPNARPHLGHLYSSLLCDVSKRWHAMLDQKTLLTTGTDEHGLKIQTASEKNGFASPKKFVDTLCQDFFKLDQHANIDYTRFIRTTDPDHAKCVQELWNRCWEHGYIYKGEHGGWYSVSDECFYPDSKVVQLAEDGQEIALPPKSDINKSGTFINTETRNEVVYHSEINYFFKLSAFQDRLLSFLENENPNFIYPPSRRDHILNELRESQLRDLSVSRPCSRIRWGIDVPQDSSQKIYVWFDALCNYLTSIGGVDAIAGKKEVVLNHNGLQGVQNAHQWWTSTTHLIGKDIAKFHAIYWPSFLLAAGLPLPKQIIVHGHWLSGGTKMSKSLGNVVDPLEMISYYGCDPMRWYILENSHIEADGDFREDRLHSTREQLVSKWGNLLNRCCGSKFNISRAISTFCSASENCQERSLILKDASSKAAFLSLEQSLEKLPASFHEHIKNLDTRSALNLLRDVINEANAFVQSTTPWLKSGSDQDLIIFIAVETVRITAILSQPIIPTLSGQLLDRLDISENKRSIAYAILGSDNSYAEHANEKGRPVAIKRIPLRAQT</sequence>
<feature type="domain" description="Methionyl/Leucyl tRNA synthetase" evidence="12">
    <location>
        <begin position="19"/>
        <end position="412"/>
    </location>
</feature>
<dbReference type="InterPro" id="IPR041872">
    <property type="entry name" value="Anticodon_Met"/>
</dbReference>
<gene>
    <name evidence="14" type="ORF">LAME_0C02190G</name>
</gene>
<evidence type="ECO:0000256" key="2">
    <source>
        <dbReference type="ARBA" id="ARBA00005594"/>
    </source>
</evidence>
<dbReference type="GO" id="GO:0004825">
    <property type="term" value="F:methionine-tRNA ligase activity"/>
    <property type="evidence" value="ECO:0007669"/>
    <property type="project" value="UniProtKB-EC"/>
</dbReference>
<feature type="domain" description="Methionyl-tRNA synthetase anticodon-binding" evidence="13">
    <location>
        <begin position="452"/>
        <end position="541"/>
    </location>
</feature>
<dbReference type="GO" id="GO:0005524">
    <property type="term" value="F:ATP binding"/>
    <property type="evidence" value="ECO:0007669"/>
    <property type="project" value="UniProtKB-KW"/>
</dbReference>
<dbReference type="PANTHER" id="PTHR43326">
    <property type="entry name" value="METHIONYL-TRNA SYNTHETASE"/>
    <property type="match status" value="1"/>
</dbReference>
<dbReference type="SUPFAM" id="SSF52374">
    <property type="entry name" value="Nucleotidylyl transferase"/>
    <property type="match status" value="1"/>
</dbReference>
<dbReference type="PANTHER" id="PTHR43326:SF1">
    <property type="entry name" value="METHIONINE--TRNA LIGASE, MITOCHONDRIAL"/>
    <property type="match status" value="1"/>
</dbReference>
<evidence type="ECO:0000313" key="15">
    <source>
        <dbReference type="Proteomes" id="UP000191144"/>
    </source>
</evidence>
<evidence type="ECO:0000256" key="4">
    <source>
        <dbReference type="ARBA" id="ARBA00022598"/>
    </source>
</evidence>
<accession>A0A1G4IZZ9</accession>
<dbReference type="PRINTS" id="PR01041">
    <property type="entry name" value="TRNASYNTHMET"/>
</dbReference>
<evidence type="ECO:0000256" key="9">
    <source>
        <dbReference type="ARBA" id="ARBA00026124"/>
    </source>
</evidence>
<dbReference type="Proteomes" id="UP000191144">
    <property type="component" value="Chromosome C"/>
</dbReference>
<dbReference type="FunFam" id="2.170.220.10:FF:000002">
    <property type="entry name" value="Methionine--tRNA ligase"/>
    <property type="match status" value="1"/>
</dbReference>
<dbReference type="InterPro" id="IPR001412">
    <property type="entry name" value="aa-tRNA-synth_I_CS"/>
</dbReference>
<dbReference type="CDD" id="cd00814">
    <property type="entry name" value="MetRS_core"/>
    <property type="match status" value="1"/>
</dbReference>
<evidence type="ECO:0000256" key="6">
    <source>
        <dbReference type="ARBA" id="ARBA00022840"/>
    </source>
</evidence>
<dbReference type="SUPFAM" id="SSF47323">
    <property type="entry name" value="Anticodon-binding domain of a subclass of class I aminoacyl-tRNA synthetases"/>
    <property type="match status" value="1"/>
</dbReference>
<dbReference type="Pfam" id="PF19303">
    <property type="entry name" value="Anticodon_3"/>
    <property type="match status" value="1"/>
</dbReference>
<keyword evidence="4 11" id="KW-0436">Ligase</keyword>
<evidence type="ECO:0000259" key="13">
    <source>
        <dbReference type="Pfam" id="PF19303"/>
    </source>
</evidence>
<keyword evidence="8 11" id="KW-0030">Aminoacyl-tRNA synthetase</keyword>
<dbReference type="Gene3D" id="3.40.50.620">
    <property type="entry name" value="HUPs"/>
    <property type="match status" value="1"/>
</dbReference>
<dbReference type="NCBIfam" id="TIGR00398">
    <property type="entry name" value="metG"/>
    <property type="match status" value="1"/>
</dbReference>
<protein>
    <recommendedName>
        <fullName evidence="9">Methionine--tRNA ligase, mitochondrial</fullName>
        <ecNumber evidence="3">6.1.1.10</ecNumber>
    </recommendedName>
    <alternativeName>
        <fullName evidence="10">Methionyl-tRNA synthetase</fullName>
    </alternativeName>
</protein>
<reference evidence="15" key="1">
    <citation type="submission" date="2016-03" db="EMBL/GenBank/DDBJ databases">
        <authorList>
            <person name="Devillers Hugo."/>
        </authorList>
    </citation>
    <scope>NUCLEOTIDE SEQUENCE [LARGE SCALE GENOMIC DNA]</scope>
</reference>
<evidence type="ECO:0000256" key="1">
    <source>
        <dbReference type="ARBA" id="ARBA00004496"/>
    </source>
</evidence>
<evidence type="ECO:0000256" key="3">
    <source>
        <dbReference type="ARBA" id="ARBA00012838"/>
    </source>
</evidence>
<evidence type="ECO:0000256" key="10">
    <source>
        <dbReference type="ARBA" id="ARBA00030904"/>
    </source>
</evidence>
<name>A0A1G4IZZ9_9SACH</name>
<dbReference type="InterPro" id="IPR033911">
    <property type="entry name" value="MetRS_core"/>
</dbReference>
<dbReference type="OrthoDB" id="24670at2759"/>
<dbReference type="InterPro" id="IPR023457">
    <property type="entry name" value="Met-tRNA_synth_2"/>
</dbReference>
<evidence type="ECO:0000256" key="11">
    <source>
        <dbReference type="RuleBase" id="RU363039"/>
    </source>
</evidence>
<dbReference type="AlphaFoldDB" id="A0A1G4IZZ9"/>
<dbReference type="InterPro" id="IPR015413">
    <property type="entry name" value="Methionyl/Leucyl_tRNA_Synth"/>
</dbReference>
<dbReference type="EC" id="6.1.1.10" evidence="3"/>
<dbReference type="GO" id="GO:0006431">
    <property type="term" value="P:methionyl-tRNA aminoacylation"/>
    <property type="evidence" value="ECO:0007669"/>
    <property type="project" value="InterPro"/>
</dbReference>
<proteinExistence type="inferred from homology"/>
<dbReference type="InterPro" id="IPR014758">
    <property type="entry name" value="Met-tRNA_synth"/>
</dbReference>
<dbReference type="InterPro" id="IPR014729">
    <property type="entry name" value="Rossmann-like_a/b/a_fold"/>
</dbReference>
<evidence type="ECO:0000256" key="7">
    <source>
        <dbReference type="ARBA" id="ARBA00022917"/>
    </source>
</evidence>
<dbReference type="Gene3D" id="1.10.730.10">
    <property type="entry name" value="Isoleucyl-tRNA Synthetase, Domain 1"/>
    <property type="match status" value="1"/>
</dbReference>
<keyword evidence="6 11" id="KW-0067">ATP-binding</keyword>
<dbReference type="EMBL" id="LT598479">
    <property type="protein sequence ID" value="SCU82637.1"/>
    <property type="molecule type" value="Genomic_DNA"/>
</dbReference>